<dbReference type="PANTHER" id="PTHR11014:SF63">
    <property type="entry name" value="METALLOPEPTIDASE, PUTATIVE (AFU_ORTHOLOGUE AFUA_6G09600)-RELATED"/>
    <property type="match status" value="1"/>
</dbReference>
<dbReference type="InterPro" id="IPR002933">
    <property type="entry name" value="Peptidase_M20"/>
</dbReference>
<dbReference type="Proteomes" id="UP000321514">
    <property type="component" value="Unassembled WGS sequence"/>
</dbReference>
<evidence type="ECO:0000313" key="4">
    <source>
        <dbReference type="EMBL" id="GEN08402.1"/>
    </source>
</evidence>
<dbReference type="STRING" id="1334629.MFUL124B02_30460"/>
<evidence type="ECO:0000259" key="3">
    <source>
        <dbReference type="Pfam" id="PF07687"/>
    </source>
</evidence>
<evidence type="ECO:0000256" key="2">
    <source>
        <dbReference type="PIRSR" id="PIRSR005962-1"/>
    </source>
</evidence>
<dbReference type="Pfam" id="PF07687">
    <property type="entry name" value="M20_dimer"/>
    <property type="match status" value="1"/>
</dbReference>
<dbReference type="Gene3D" id="3.30.70.360">
    <property type="match status" value="1"/>
</dbReference>
<dbReference type="SUPFAM" id="SSF55031">
    <property type="entry name" value="Bacterial exopeptidase dimerisation domain"/>
    <property type="match status" value="1"/>
</dbReference>
<feature type="binding site" evidence="2">
    <location>
        <position position="207"/>
    </location>
    <ligand>
        <name>Mn(2+)</name>
        <dbReference type="ChEBI" id="CHEBI:29035"/>
        <label>2</label>
    </ligand>
</feature>
<keyword evidence="2" id="KW-0464">Manganese</keyword>
<dbReference type="Gene3D" id="3.40.630.10">
    <property type="entry name" value="Zn peptidases"/>
    <property type="match status" value="1"/>
</dbReference>
<dbReference type="SUPFAM" id="SSF53187">
    <property type="entry name" value="Zn-dependent exopeptidases"/>
    <property type="match status" value="1"/>
</dbReference>
<feature type="binding site" evidence="2">
    <location>
        <position position="180"/>
    </location>
    <ligand>
        <name>Mn(2+)</name>
        <dbReference type="ChEBI" id="CHEBI:29035"/>
        <label>2</label>
    </ligand>
</feature>
<name>A0A511T4B1_MYXFU</name>
<reference evidence="4 5" key="1">
    <citation type="submission" date="2019-07" db="EMBL/GenBank/DDBJ databases">
        <title>Whole genome shotgun sequence of Myxococcus fulvus NBRC 100333.</title>
        <authorList>
            <person name="Hosoyama A."/>
            <person name="Uohara A."/>
            <person name="Ohji S."/>
            <person name="Ichikawa N."/>
        </authorList>
    </citation>
    <scope>NUCLEOTIDE SEQUENCE [LARGE SCALE GENOMIC DNA]</scope>
    <source>
        <strain evidence="4 5">NBRC 100333</strain>
    </source>
</reference>
<feature type="domain" description="Peptidase M20 dimerisation" evidence="3">
    <location>
        <begin position="230"/>
        <end position="325"/>
    </location>
</feature>
<dbReference type="PIRSF" id="PIRSF005962">
    <property type="entry name" value="Pept_M20D_amidohydro"/>
    <property type="match status" value="1"/>
</dbReference>
<dbReference type="InterPro" id="IPR017439">
    <property type="entry name" value="Amidohydrolase"/>
</dbReference>
<dbReference type="Pfam" id="PF01546">
    <property type="entry name" value="Peptidase_M20"/>
    <property type="match status" value="1"/>
</dbReference>
<feature type="binding site" evidence="2">
    <location>
        <position position="144"/>
    </location>
    <ligand>
        <name>Mn(2+)</name>
        <dbReference type="ChEBI" id="CHEBI:29035"/>
        <label>2</label>
    </ligand>
</feature>
<gene>
    <name evidence="4" type="ORF">MFU01_34390</name>
</gene>
<dbReference type="FunFam" id="3.30.70.360:FF:000001">
    <property type="entry name" value="N-acetyldiaminopimelate deacetylase"/>
    <property type="match status" value="1"/>
</dbReference>
<dbReference type="InterPro" id="IPR036264">
    <property type="entry name" value="Bact_exopeptidase_dim_dom"/>
</dbReference>
<evidence type="ECO:0000313" key="5">
    <source>
        <dbReference type="Proteomes" id="UP000321514"/>
    </source>
</evidence>
<dbReference type="InterPro" id="IPR011650">
    <property type="entry name" value="Peptidase_M20_dimer"/>
</dbReference>
<dbReference type="EMBL" id="BJXR01000028">
    <property type="protein sequence ID" value="GEN08402.1"/>
    <property type="molecule type" value="Genomic_DNA"/>
</dbReference>
<keyword evidence="1 4" id="KW-0378">Hydrolase</keyword>
<comment type="caution">
    <text evidence="4">The sequence shown here is derived from an EMBL/GenBank/DDBJ whole genome shotgun (WGS) entry which is preliminary data.</text>
</comment>
<organism evidence="4 5">
    <name type="scientific">Myxococcus fulvus</name>
    <dbReference type="NCBI Taxonomy" id="33"/>
    <lineage>
        <taxon>Bacteria</taxon>
        <taxon>Pseudomonadati</taxon>
        <taxon>Myxococcota</taxon>
        <taxon>Myxococcia</taxon>
        <taxon>Myxococcales</taxon>
        <taxon>Cystobacterineae</taxon>
        <taxon>Myxococcaceae</taxon>
        <taxon>Myxococcus</taxon>
    </lineage>
</organism>
<dbReference type="GO" id="GO:0019877">
    <property type="term" value="P:diaminopimelate biosynthetic process"/>
    <property type="evidence" value="ECO:0007669"/>
    <property type="project" value="UniProtKB-ARBA"/>
</dbReference>
<dbReference type="PANTHER" id="PTHR11014">
    <property type="entry name" value="PEPTIDASE M20 FAMILY MEMBER"/>
    <property type="match status" value="1"/>
</dbReference>
<dbReference type="AlphaFoldDB" id="A0A511T4B1"/>
<keyword evidence="2" id="KW-0479">Metal-binding</keyword>
<dbReference type="GO" id="GO:0050118">
    <property type="term" value="F:N-acetyldiaminopimelate deacetylase activity"/>
    <property type="evidence" value="ECO:0007669"/>
    <property type="project" value="UniProtKB-ARBA"/>
</dbReference>
<proteinExistence type="predicted"/>
<evidence type="ECO:0000256" key="1">
    <source>
        <dbReference type="ARBA" id="ARBA00022801"/>
    </source>
</evidence>
<dbReference type="NCBIfam" id="TIGR01891">
    <property type="entry name" value="amidohydrolases"/>
    <property type="match status" value="1"/>
</dbReference>
<dbReference type="GO" id="GO:0046872">
    <property type="term" value="F:metal ion binding"/>
    <property type="evidence" value="ECO:0007669"/>
    <property type="project" value="UniProtKB-KW"/>
</dbReference>
<accession>A0A511T4B1</accession>
<protein>
    <submittedName>
        <fullName evidence="4">Putative amidohydrolase</fullName>
    </submittedName>
</protein>
<feature type="binding site" evidence="2">
    <location>
        <position position="146"/>
    </location>
    <ligand>
        <name>Mn(2+)</name>
        <dbReference type="ChEBI" id="CHEBI:29035"/>
        <label>2</label>
    </ligand>
</feature>
<comment type="cofactor">
    <cofactor evidence="2">
        <name>Mn(2+)</name>
        <dbReference type="ChEBI" id="CHEBI:29035"/>
    </cofactor>
    <text evidence="2">The Mn(2+) ion enhances activity.</text>
</comment>
<feature type="binding site" evidence="2">
    <location>
        <position position="417"/>
    </location>
    <ligand>
        <name>Mn(2+)</name>
        <dbReference type="ChEBI" id="CHEBI:29035"/>
        <label>2</label>
    </ligand>
</feature>
<sequence>MAPPSKRTGDLLVNRPSLLALLIALLTAPTSRAQPSPVLGGLDGLYPDLDALYRDLHQHPELSFQEEKTAAKLAERLRKLGFDVTTGVGGTGVVALLRNGPGPTVMLRTDLDALPMEEKTGLPYASKVQVKGGDGQTVPVMHACGHDVHMTVWMGTATLLSRKKDQWKGTLMMVGQPAEEIGAGARKMLADGLFKRFPKPDFAVALHNTTAAPAGRVEYVSGYAMAHVDSVDITLFGKGGHGAYPHTTVDPILIAARTVLALQTLVSREKHPLEPAVVTVGSIHGGTKHNIIPDDVRLQLTVRSYKPEVRKALLEGIERIAKAEALASGATRPPKVDVTEGTPATYNDPALTRRLTEAVVRVLGEKNVGEAQPVMGGEDFSEYGRAGVPAVLLWLGAVEPQRFLQARSGGEPLPSLHSSGFIPDRERTLRTGVTALTTSALELLGKP</sequence>